<evidence type="ECO:0000259" key="9">
    <source>
        <dbReference type="SMART" id="SM00244"/>
    </source>
</evidence>
<feature type="transmembrane region" description="Helical" evidence="8">
    <location>
        <begin position="6"/>
        <end position="26"/>
    </location>
</feature>
<dbReference type="InterPro" id="IPR018080">
    <property type="entry name" value="Band_7/stomatin-like_CS"/>
</dbReference>
<evidence type="ECO:0000256" key="5">
    <source>
        <dbReference type="ARBA" id="ARBA00022989"/>
    </source>
</evidence>
<dbReference type="PROSITE" id="PS01270">
    <property type="entry name" value="BAND_7"/>
    <property type="match status" value="1"/>
</dbReference>
<dbReference type="RefSeq" id="WP_260047140.1">
    <property type="nucleotide sequence ID" value="NZ_JANZXA010000012.1"/>
</dbReference>
<dbReference type="SMART" id="SM00244">
    <property type="entry name" value="PHB"/>
    <property type="match status" value="1"/>
</dbReference>
<dbReference type="InterPro" id="IPR001972">
    <property type="entry name" value="Stomatin_HflK_fam"/>
</dbReference>
<reference evidence="10" key="1">
    <citation type="submission" date="2022-09" db="EMBL/GenBank/DDBJ databases">
        <title>Novosphingobium sp. Nov., a polycyclic aromatic hydrocarbon-degrading bacterium isolated form mangrove sediments in HongKong.</title>
        <authorList>
            <person name="Hu Z."/>
        </authorList>
    </citation>
    <scope>NUCLEOTIDE SEQUENCE</scope>
    <source>
        <strain evidence="10">HK4-1</strain>
    </source>
</reference>
<feature type="domain" description="Band 7" evidence="9">
    <location>
        <begin position="21"/>
        <end position="179"/>
    </location>
</feature>
<organism evidence="10 11">
    <name type="scientific">Novosphingobium mangrovi</name>
    <name type="common">ex Huang et al. 2023</name>
    <dbReference type="NCBI Taxonomy" id="2976432"/>
    <lineage>
        <taxon>Bacteria</taxon>
        <taxon>Pseudomonadati</taxon>
        <taxon>Pseudomonadota</taxon>
        <taxon>Alphaproteobacteria</taxon>
        <taxon>Sphingomonadales</taxon>
        <taxon>Sphingomonadaceae</taxon>
        <taxon>Novosphingobium</taxon>
    </lineage>
</organism>
<dbReference type="InterPro" id="IPR036013">
    <property type="entry name" value="Band_7/SPFH_dom_sf"/>
</dbReference>
<dbReference type="PANTHER" id="PTHR43327">
    <property type="entry name" value="STOMATIN-LIKE PROTEIN 2, MITOCHONDRIAL"/>
    <property type="match status" value="1"/>
</dbReference>
<dbReference type="CDD" id="cd08829">
    <property type="entry name" value="SPFH_paraslipin"/>
    <property type="match status" value="1"/>
</dbReference>
<evidence type="ECO:0000313" key="11">
    <source>
        <dbReference type="Proteomes" id="UP001165583"/>
    </source>
</evidence>
<feature type="region of interest" description="Disordered" evidence="7">
    <location>
        <begin position="299"/>
        <end position="328"/>
    </location>
</feature>
<evidence type="ECO:0000256" key="6">
    <source>
        <dbReference type="ARBA" id="ARBA00023136"/>
    </source>
</evidence>
<evidence type="ECO:0000256" key="8">
    <source>
        <dbReference type="SAM" id="Phobius"/>
    </source>
</evidence>
<evidence type="ECO:0000256" key="7">
    <source>
        <dbReference type="SAM" id="MobiDB-lite"/>
    </source>
</evidence>
<sequence>MAGIGSTLFALIVVVVVFLMMGVRVVRQGYVYTIERLGKFTLSAEPGLHLIIPFVDRVGHKVNMMEQVLDIPGQEIITKDNAMVGVDAVVFFQVLDAGKAAYEVHNLYAAIMALTTTNLRTVMGSMDLDETLSKRDEINARLLSVVDHATSPWGVKITRVEIKDIRPPVDISEAMARQMKAERLKRAEILEAEGDRASNILRAEGEKQSAILEAEGRREAAFRDAEARERAAEAEAKATQMVSSAIAESGSQAINYFVAQKYTEAVQAFATSPNAKTILFPVEATQLIGTLGGIGELAKEALGGDGGTSGRPASPRPSVPPSGMGGAR</sequence>
<evidence type="ECO:0000256" key="3">
    <source>
        <dbReference type="ARBA" id="ARBA00017055"/>
    </source>
</evidence>
<proteinExistence type="inferred from homology"/>
<dbReference type="EMBL" id="JANZXA010000012">
    <property type="protein sequence ID" value="MCT2401114.1"/>
    <property type="molecule type" value="Genomic_DNA"/>
</dbReference>
<protein>
    <recommendedName>
        <fullName evidence="3">Protein QmcA</fullName>
    </recommendedName>
</protein>
<gene>
    <name evidence="10" type="ORF">NZK81_16320</name>
</gene>
<keyword evidence="11" id="KW-1185">Reference proteome</keyword>
<dbReference type="InterPro" id="IPR001107">
    <property type="entry name" value="Band_7"/>
</dbReference>
<dbReference type="InterPro" id="IPR050710">
    <property type="entry name" value="Band7/mec-2_domain"/>
</dbReference>
<dbReference type="Pfam" id="PF01145">
    <property type="entry name" value="Band_7"/>
    <property type="match status" value="1"/>
</dbReference>
<evidence type="ECO:0000256" key="1">
    <source>
        <dbReference type="ARBA" id="ARBA00004167"/>
    </source>
</evidence>
<evidence type="ECO:0000256" key="4">
    <source>
        <dbReference type="ARBA" id="ARBA00022692"/>
    </source>
</evidence>
<evidence type="ECO:0000256" key="2">
    <source>
        <dbReference type="ARBA" id="ARBA00008164"/>
    </source>
</evidence>
<keyword evidence="6 8" id="KW-0472">Membrane</keyword>
<comment type="caution">
    <text evidence="10">The sequence shown here is derived from an EMBL/GenBank/DDBJ whole genome shotgun (WGS) entry which is preliminary data.</text>
</comment>
<dbReference type="Proteomes" id="UP001165583">
    <property type="component" value="Unassembled WGS sequence"/>
</dbReference>
<evidence type="ECO:0000313" key="10">
    <source>
        <dbReference type="EMBL" id="MCT2401114.1"/>
    </source>
</evidence>
<dbReference type="PRINTS" id="PR00721">
    <property type="entry name" value="STOMATIN"/>
</dbReference>
<comment type="similarity">
    <text evidence="2">Belongs to the band 7/mec-2 family.</text>
</comment>
<comment type="subcellular location">
    <subcellularLocation>
        <location evidence="1">Membrane</location>
        <topology evidence="1">Single-pass membrane protein</topology>
    </subcellularLocation>
</comment>
<accession>A0ABT2I8G9</accession>
<keyword evidence="4 8" id="KW-0812">Transmembrane</keyword>
<keyword evidence="5 8" id="KW-1133">Transmembrane helix</keyword>
<dbReference type="SUPFAM" id="SSF117892">
    <property type="entry name" value="Band 7/SPFH domain"/>
    <property type="match status" value="1"/>
</dbReference>
<dbReference type="Gene3D" id="3.30.479.30">
    <property type="entry name" value="Band 7 domain"/>
    <property type="match status" value="1"/>
</dbReference>
<name>A0ABT2I8G9_9SPHN</name>
<dbReference type="PANTHER" id="PTHR43327:SF10">
    <property type="entry name" value="STOMATIN-LIKE PROTEIN 2, MITOCHONDRIAL"/>
    <property type="match status" value="1"/>
</dbReference>